<protein>
    <submittedName>
        <fullName evidence="1">1830_t:CDS:1</fullName>
    </submittedName>
</protein>
<keyword evidence="2" id="KW-1185">Reference proteome</keyword>
<sequence length="93" mass="10663">FDKIILSNTPINKYLKEKVSKKNKSCQVENASKTNISEGSNSTIPVIKNVADDMLKDSNSKDKPDNSPLKEIYTEQTFTSFEIFEQYLKYYSV</sequence>
<feature type="non-terminal residue" evidence="1">
    <location>
        <position position="1"/>
    </location>
</feature>
<evidence type="ECO:0000313" key="1">
    <source>
        <dbReference type="EMBL" id="CAG8495431.1"/>
    </source>
</evidence>
<comment type="caution">
    <text evidence="1">The sequence shown here is derived from an EMBL/GenBank/DDBJ whole genome shotgun (WGS) entry which is preliminary data.</text>
</comment>
<organism evidence="1 2">
    <name type="scientific">Scutellospora calospora</name>
    <dbReference type="NCBI Taxonomy" id="85575"/>
    <lineage>
        <taxon>Eukaryota</taxon>
        <taxon>Fungi</taxon>
        <taxon>Fungi incertae sedis</taxon>
        <taxon>Mucoromycota</taxon>
        <taxon>Glomeromycotina</taxon>
        <taxon>Glomeromycetes</taxon>
        <taxon>Diversisporales</taxon>
        <taxon>Gigasporaceae</taxon>
        <taxon>Scutellospora</taxon>
    </lineage>
</organism>
<accession>A0ACA9KY12</accession>
<evidence type="ECO:0000313" key="2">
    <source>
        <dbReference type="Proteomes" id="UP000789860"/>
    </source>
</evidence>
<dbReference type="Proteomes" id="UP000789860">
    <property type="component" value="Unassembled WGS sequence"/>
</dbReference>
<reference evidence="1" key="1">
    <citation type="submission" date="2021-06" db="EMBL/GenBank/DDBJ databases">
        <authorList>
            <person name="Kallberg Y."/>
            <person name="Tangrot J."/>
            <person name="Rosling A."/>
        </authorList>
    </citation>
    <scope>NUCLEOTIDE SEQUENCE</scope>
    <source>
        <strain evidence="1">AU212A</strain>
    </source>
</reference>
<dbReference type="EMBL" id="CAJVPM010002975">
    <property type="protein sequence ID" value="CAG8495431.1"/>
    <property type="molecule type" value="Genomic_DNA"/>
</dbReference>
<gene>
    <name evidence="1" type="ORF">SCALOS_LOCUS3012</name>
</gene>
<proteinExistence type="predicted"/>
<name>A0ACA9KY12_9GLOM</name>